<feature type="transmembrane region" description="Helical" evidence="1">
    <location>
        <begin position="33"/>
        <end position="55"/>
    </location>
</feature>
<evidence type="ECO:0008006" key="4">
    <source>
        <dbReference type="Google" id="ProtNLM"/>
    </source>
</evidence>
<proteinExistence type="predicted"/>
<gene>
    <name evidence="2" type="ORF">CVU82_01875</name>
</gene>
<sequence>MINSGLTKISGKKINNPFMKEKTHRKFRKKCRIIFFSFIIFVLVFVYLTFFSGLFTIKNIKINDLKEVDNLEIENIVKDQINNSKFLFFSEKNLILFNKTKLANSLSPYNFSKIIIKKSLFNTIEMEIEEREVAYILKEGKSYYYLDSDGNIISTYYLCEDEKEETTGDLLTNEGDYEVLEEKVESLDKVINSDNPEINNYEEVQEGQENNCIESIDDFLSDKYLPLMENISSSRLDSDSKYAKINKEYLEFAIKLYNDLGIETDFRAKNFIIDESVDTIKVRLFNDVLVFFSLKDDYNDQIQRFLLLKKEYKDNLKNIEYIDIRYGDKIYYH</sequence>
<keyword evidence="1" id="KW-0472">Membrane</keyword>
<evidence type="ECO:0000256" key="1">
    <source>
        <dbReference type="SAM" id="Phobius"/>
    </source>
</evidence>
<protein>
    <recommendedName>
        <fullName evidence="4">POTRA domain-containing protein</fullName>
    </recommendedName>
</protein>
<evidence type="ECO:0000313" key="3">
    <source>
        <dbReference type="Proteomes" id="UP000233517"/>
    </source>
</evidence>
<reference evidence="2 3" key="1">
    <citation type="journal article" date="2017" name="ISME J.">
        <title>Potential for microbial H2 and metal transformations associated with novel bacteria and archaea in deep terrestrial subsurface sediments.</title>
        <authorList>
            <person name="Hernsdorf A.W."/>
            <person name="Amano Y."/>
            <person name="Miyakawa K."/>
            <person name="Ise K."/>
            <person name="Suzuki Y."/>
            <person name="Anantharaman K."/>
            <person name="Probst A."/>
            <person name="Burstein D."/>
            <person name="Thomas B.C."/>
            <person name="Banfield J.F."/>
        </authorList>
    </citation>
    <scope>NUCLEOTIDE SEQUENCE [LARGE SCALE GENOMIC DNA]</scope>
    <source>
        <strain evidence="2">HGW-Falkowbacteria-1</strain>
    </source>
</reference>
<name>A0A2N2E9H0_9BACT</name>
<keyword evidence="1" id="KW-1133">Transmembrane helix</keyword>
<evidence type="ECO:0000313" key="2">
    <source>
        <dbReference type="EMBL" id="PKM91326.1"/>
    </source>
</evidence>
<organism evidence="2 3">
    <name type="scientific">Candidatus Falkowbacteria bacterium HGW-Falkowbacteria-1</name>
    <dbReference type="NCBI Taxonomy" id="2013768"/>
    <lineage>
        <taxon>Bacteria</taxon>
        <taxon>Candidatus Falkowiibacteriota</taxon>
    </lineage>
</organism>
<comment type="caution">
    <text evidence="2">The sequence shown here is derived from an EMBL/GenBank/DDBJ whole genome shotgun (WGS) entry which is preliminary data.</text>
</comment>
<dbReference type="AlphaFoldDB" id="A0A2N2E9H0"/>
<accession>A0A2N2E9H0</accession>
<keyword evidence="1" id="KW-0812">Transmembrane</keyword>
<dbReference type="Proteomes" id="UP000233517">
    <property type="component" value="Unassembled WGS sequence"/>
</dbReference>
<dbReference type="EMBL" id="PHAI01000002">
    <property type="protein sequence ID" value="PKM91326.1"/>
    <property type="molecule type" value="Genomic_DNA"/>
</dbReference>